<dbReference type="Proteomes" id="UP000051952">
    <property type="component" value="Unassembled WGS sequence"/>
</dbReference>
<evidence type="ECO:0000313" key="3">
    <source>
        <dbReference type="Proteomes" id="UP000051952"/>
    </source>
</evidence>
<proteinExistence type="predicted"/>
<dbReference type="EMBL" id="CYKH01001719">
    <property type="protein sequence ID" value="CUG89304.1"/>
    <property type="molecule type" value="Genomic_DNA"/>
</dbReference>
<dbReference type="GO" id="GO:0003676">
    <property type="term" value="F:nucleic acid binding"/>
    <property type="evidence" value="ECO:0007669"/>
    <property type="project" value="InterPro"/>
</dbReference>
<dbReference type="OrthoDB" id="2162928at2759"/>
<feature type="domain" description="DDE-1" evidence="1">
    <location>
        <begin position="18"/>
        <end position="138"/>
    </location>
</feature>
<dbReference type="InterPro" id="IPR004875">
    <property type="entry name" value="DDE_SF_endonuclease_dom"/>
</dbReference>
<sequence>MLASAATKTADGYKHRYMRPFLIWKATPDANVHRALKKDASSIGQNKYAVTVSENGWMNTDTFIEWTKELPKVPAGTRGLVVLDVFAAHRCEKSLSRLKDLNYDVVFIPGGCTSELQVHDVYVNRPFKAAVTAWHATKRAEQGSADGVSRTAISCQVARIYETQEMNTHVIRGMTKLIFQPINAVEEDQARAEKLQAELQFVMDCEDELANALGNFVTNDQVLEV</sequence>
<accession>A0A0S4JGP5</accession>
<dbReference type="VEuPathDB" id="TriTrypDB:BSAL_20360"/>
<dbReference type="Pfam" id="PF03184">
    <property type="entry name" value="DDE_1"/>
    <property type="match status" value="1"/>
</dbReference>
<dbReference type="AlphaFoldDB" id="A0A0S4JGP5"/>
<feature type="non-terminal residue" evidence="2">
    <location>
        <position position="225"/>
    </location>
</feature>
<keyword evidence="3" id="KW-1185">Reference proteome</keyword>
<name>A0A0S4JGP5_BODSA</name>
<evidence type="ECO:0000313" key="2">
    <source>
        <dbReference type="EMBL" id="CUG89304.1"/>
    </source>
</evidence>
<reference evidence="3" key="1">
    <citation type="submission" date="2015-09" db="EMBL/GenBank/DDBJ databases">
        <authorList>
            <consortium name="Pathogen Informatics"/>
        </authorList>
    </citation>
    <scope>NUCLEOTIDE SEQUENCE [LARGE SCALE GENOMIC DNA]</scope>
    <source>
        <strain evidence="3">Lake Konstanz</strain>
    </source>
</reference>
<organism evidence="2 3">
    <name type="scientific">Bodo saltans</name>
    <name type="common">Flagellated protozoan</name>
    <dbReference type="NCBI Taxonomy" id="75058"/>
    <lineage>
        <taxon>Eukaryota</taxon>
        <taxon>Discoba</taxon>
        <taxon>Euglenozoa</taxon>
        <taxon>Kinetoplastea</taxon>
        <taxon>Metakinetoplastina</taxon>
        <taxon>Eubodonida</taxon>
        <taxon>Bodonidae</taxon>
        <taxon>Bodo</taxon>
    </lineage>
</organism>
<protein>
    <recommendedName>
        <fullName evidence="1">DDE-1 domain-containing protein</fullName>
    </recommendedName>
</protein>
<gene>
    <name evidence="2" type="ORF">BSAL_20360</name>
</gene>
<evidence type="ECO:0000259" key="1">
    <source>
        <dbReference type="Pfam" id="PF03184"/>
    </source>
</evidence>